<dbReference type="EMBL" id="JALNTZ010000002">
    <property type="protein sequence ID" value="KAJ3660433.1"/>
    <property type="molecule type" value="Genomic_DNA"/>
</dbReference>
<keyword evidence="5 9" id="KW-0812">Transmembrane</keyword>
<dbReference type="InterPro" id="IPR047664">
    <property type="entry name" value="SWEET"/>
</dbReference>
<feature type="transmembrane region" description="Helical" evidence="9">
    <location>
        <begin position="201"/>
        <end position="222"/>
    </location>
</feature>
<dbReference type="Gene3D" id="1.20.1280.290">
    <property type="match status" value="2"/>
</dbReference>
<dbReference type="GO" id="GO:0016020">
    <property type="term" value="C:membrane"/>
    <property type="evidence" value="ECO:0007669"/>
    <property type="project" value="InterPro"/>
</dbReference>
<evidence type="ECO:0000256" key="5">
    <source>
        <dbReference type="ARBA" id="ARBA00022692"/>
    </source>
</evidence>
<proteinExistence type="inferred from homology"/>
<keyword evidence="11" id="KW-1185">Reference proteome</keyword>
<evidence type="ECO:0000256" key="9">
    <source>
        <dbReference type="RuleBase" id="RU910715"/>
    </source>
</evidence>
<keyword evidence="3 9" id="KW-0813">Transport</keyword>
<name>A0AA38IM63_9CUCU</name>
<reference evidence="10" key="1">
    <citation type="journal article" date="2023" name="G3 (Bethesda)">
        <title>Whole genome assemblies of Zophobas morio and Tenebrio molitor.</title>
        <authorList>
            <person name="Kaur S."/>
            <person name="Stinson S.A."/>
            <person name="diCenzo G.C."/>
        </authorList>
    </citation>
    <scope>NUCLEOTIDE SEQUENCE</scope>
    <source>
        <strain evidence="10">QUZm001</strain>
    </source>
</reference>
<feature type="transmembrane region" description="Helical" evidence="9">
    <location>
        <begin position="59"/>
        <end position="77"/>
    </location>
</feature>
<comment type="similarity">
    <text evidence="2 9">Belongs to the SWEET sugar transporter family.</text>
</comment>
<evidence type="ECO:0000256" key="6">
    <source>
        <dbReference type="ARBA" id="ARBA00022737"/>
    </source>
</evidence>
<comment type="caution">
    <text evidence="9">Lacks conserved residue(s) required for the propagation of feature annotation.</text>
</comment>
<keyword evidence="6" id="KW-0677">Repeat</keyword>
<keyword evidence="4 9" id="KW-0762">Sugar transport</keyword>
<comment type="subcellular location">
    <subcellularLocation>
        <location evidence="1">Endomembrane system</location>
        <topology evidence="1">Multi-pass membrane protein</topology>
    </subcellularLocation>
</comment>
<dbReference type="GO" id="GO:0012505">
    <property type="term" value="C:endomembrane system"/>
    <property type="evidence" value="ECO:0007669"/>
    <property type="project" value="UniProtKB-SubCell"/>
</dbReference>
<comment type="function">
    <text evidence="9">Mediates sugar transport across membranes.</text>
</comment>
<evidence type="ECO:0000256" key="4">
    <source>
        <dbReference type="ARBA" id="ARBA00022597"/>
    </source>
</evidence>
<gene>
    <name evidence="10" type="ORF">Zmor_004882</name>
</gene>
<dbReference type="Proteomes" id="UP001168821">
    <property type="component" value="Unassembled WGS sequence"/>
</dbReference>
<feature type="transmembrane region" description="Helical" evidence="9">
    <location>
        <begin position="174"/>
        <end position="195"/>
    </location>
</feature>
<evidence type="ECO:0000256" key="1">
    <source>
        <dbReference type="ARBA" id="ARBA00004127"/>
    </source>
</evidence>
<evidence type="ECO:0000256" key="7">
    <source>
        <dbReference type="ARBA" id="ARBA00022989"/>
    </source>
</evidence>
<dbReference type="Pfam" id="PF03083">
    <property type="entry name" value="MtN3_slv"/>
    <property type="match status" value="2"/>
</dbReference>
<sequence length="240" mass="26976">MLQTFKETIQKVIAHASKTLESHKTTIGIIAGHLTIARLFSGVLVCLDIRKNGTERISSLPFVGGLMLALGSLRYAKVLGDDVMLQVNFESAVLNSIFCIFYIVHSQDKWNEILQPLSYSMGTVAILWGYCEWEDPALIKFRYGLIMTMLMLFLSAVPLLNLKKVIAQKDASEIPLVMSLMGTMVTFSWLLYSIIITNGFLIVQNLIGFLIFATRLLLIYLYSGEFARQEDDQGCLSFEL</sequence>
<dbReference type="PANTHER" id="PTHR10791">
    <property type="entry name" value="RAG1-ACTIVATING PROTEIN 1"/>
    <property type="match status" value="1"/>
</dbReference>
<protein>
    <recommendedName>
        <fullName evidence="9">Sugar transporter SWEET</fullName>
    </recommendedName>
</protein>
<keyword evidence="8 9" id="KW-0472">Membrane</keyword>
<feature type="transmembrane region" description="Helical" evidence="9">
    <location>
        <begin position="142"/>
        <end position="162"/>
    </location>
</feature>
<evidence type="ECO:0000256" key="8">
    <source>
        <dbReference type="ARBA" id="ARBA00023136"/>
    </source>
</evidence>
<keyword evidence="7 9" id="KW-1133">Transmembrane helix</keyword>
<dbReference type="GO" id="GO:0051119">
    <property type="term" value="F:sugar transmembrane transporter activity"/>
    <property type="evidence" value="ECO:0007669"/>
    <property type="project" value="InterPro"/>
</dbReference>
<evidence type="ECO:0000313" key="10">
    <source>
        <dbReference type="EMBL" id="KAJ3660433.1"/>
    </source>
</evidence>
<comment type="caution">
    <text evidence="10">The sequence shown here is derived from an EMBL/GenBank/DDBJ whole genome shotgun (WGS) entry which is preliminary data.</text>
</comment>
<feature type="transmembrane region" description="Helical" evidence="9">
    <location>
        <begin position="27"/>
        <end position="47"/>
    </location>
</feature>
<evidence type="ECO:0000313" key="11">
    <source>
        <dbReference type="Proteomes" id="UP001168821"/>
    </source>
</evidence>
<dbReference type="InterPro" id="IPR004316">
    <property type="entry name" value="SWEET_rpt"/>
</dbReference>
<accession>A0AA38IM63</accession>
<organism evidence="10 11">
    <name type="scientific">Zophobas morio</name>
    <dbReference type="NCBI Taxonomy" id="2755281"/>
    <lineage>
        <taxon>Eukaryota</taxon>
        <taxon>Metazoa</taxon>
        <taxon>Ecdysozoa</taxon>
        <taxon>Arthropoda</taxon>
        <taxon>Hexapoda</taxon>
        <taxon>Insecta</taxon>
        <taxon>Pterygota</taxon>
        <taxon>Neoptera</taxon>
        <taxon>Endopterygota</taxon>
        <taxon>Coleoptera</taxon>
        <taxon>Polyphaga</taxon>
        <taxon>Cucujiformia</taxon>
        <taxon>Tenebrionidae</taxon>
        <taxon>Zophobas</taxon>
    </lineage>
</organism>
<evidence type="ECO:0000256" key="3">
    <source>
        <dbReference type="ARBA" id="ARBA00022448"/>
    </source>
</evidence>
<dbReference type="AlphaFoldDB" id="A0AA38IM63"/>
<dbReference type="PANTHER" id="PTHR10791:SF5">
    <property type="entry name" value="SUGAR TRANSPORTER SWEET"/>
    <property type="match status" value="1"/>
</dbReference>
<evidence type="ECO:0000256" key="2">
    <source>
        <dbReference type="ARBA" id="ARBA00007809"/>
    </source>
</evidence>